<feature type="region of interest" description="Disordered" evidence="7">
    <location>
        <begin position="30"/>
        <end position="109"/>
    </location>
</feature>
<accession>A0A0M3IM71</accession>
<dbReference type="InterPro" id="IPR031106">
    <property type="entry name" value="C/EBP"/>
</dbReference>
<comment type="subcellular location">
    <subcellularLocation>
        <location evidence="1">Nucleus</location>
    </subcellularLocation>
</comment>
<evidence type="ECO:0000313" key="10">
    <source>
        <dbReference type="WBParaSite" id="ALUE_0001984901-mRNA-1"/>
    </source>
</evidence>
<dbReference type="SUPFAM" id="SSF57959">
    <property type="entry name" value="Leucine zipper domain"/>
    <property type="match status" value="1"/>
</dbReference>
<name>A0A0M3IM71_ASCLU</name>
<dbReference type="Proteomes" id="UP000036681">
    <property type="component" value="Unplaced"/>
</dbReference>
<evidence type="ECO:0000313" key="9">
    <source>
        <dbReference type="Proteomes" id="UP000036681"/>
    </source>
</evidence>
<feature type="domain" description="BZIP" evidence="8">
    <location>
        <begin position="77"/>
        <end position="137"/>
    </location>
</feature>
<evidence type="ECO:0000256" key="5">
    <source>
        <dbReference type="ARBA" id="ARBA00023163"/>
    </source>
</evidence>
<dbReference type="InterPro" id="IPR046347">
    <property type="entry name" value="bZIP_sf"/>
</dbReference>
<dbReference type="WBParaSite" id="ALUE_0001984901-mRNA-1">
    <property type="protein sequence ID" value="ALUE_0001984901-mRNA-1"/>
    <property type="gene ID" value="ALUE_0001984901"/>
</dbReference>
<dbReference type="AlphaFoldDB" id="A0A0M3IM71"/>
<dbReference type="CDD" id="cd14695">
    <property type="entry name" value="bZIP_HLF"/>
    <property type="match status" value="1"/>
</dbReference>
<evidence type="ECO:0000256" key="6">
    <source>
        <dbReference type="ARBA" id="ARBA00023242"/>
    </source>
</evidence>
<dbReference type="GO" id="GO:0006351">
    <property type="term" value="P:DNA-templated transcription"/>
    <property type="evidence" value="ECO:0007669"/>
    <property type="project" value="InterPro"/>
</dbReference>
<keyword evidence="9" id="KW-1185">Reference proteome</keyword>
<dbReference type="PANTHER" id="PTHR23334">
    <property type="entry name" value="CCAAT/ENHANCER BINDING PROTEIN"/>
    <property type="match status" value="1"/>
</dbReference>
<evidence type="ECO:0000256" key="1">
    <source>
        <dbReference type="ARBA" id="ARBA00004123"/>
    </source>
</evidence>
<proteinExistence type="inferred from homology"/>
<dbReference type="GO" id="GO:0000978">
    <property type="term" value="F:RNA polymerase II cis-regulatory region sequence-specific DNA binding"/>
    <property type="evidence" value="ECO:0007669"/>
    <property type="project" value="TreeGrafter"/>
</dbReference>
<dbReference type="PANTHER" id="PTHR23334:SF69">
    <property type="entry name" value="CCAAT_ENHANCER-BINDING PROTEIN GAMMA"/>
    <property type="match status" value="1"/>
</dbReference>
<evidence type="ECO:0000256" key="7">
    <source>
        <dbReference type="SAM" id="MobiDB-lite"/>
    </source>
</evidence>
<dbReference type="PROSITE" id="PS50217">
    <property type="entry name" value="BZIP"/>
    <property type="match status" value="1"/>
</dbReference>
<keyword evidence="5" id="KW-0804">Transcription</keyword>
<reference evidence="10" key="1">
    <citation type="submission" date="2017-02" db="UniProtKB">
        <authorList>
            <consortium name="WormBaseParasite"/>
        </authorList>
    </citation>
    <scope>IDENTIFICATION</scope>
</reference>
<dbReference type="Pfam" id="PF07716">
    <property type="entry name" value="bZIP_2"/>
    <property type="match status" value="1"/>
</dbReference>
<dbReference type="PRINTS" id="PR00042">
    <property type="entry name" value="LEUZIPPRFOS"/>
</dbReference>
<sequence length="137" mass="15987">MLSAYMGDMKGDANGFYFPYAATMAPNVVPQNFPPYGVPLSTYESNKDENYPTTAQQQPQQLHQHKASPTPEDEESKKKYRERRDKNNLAAKKSRSNRREREKMMQKKVDELEKENEALRAQLALYTQQLEYVSRSY</sequence>
<dbReference type="Gene3D" id="1.20.5.170">
    <property type="match status" value="1"/>
</dbReference>
<keyword evidence="6" id="KW-0539">Nucleus</keyword>
<dbReference type="InterPro" id="IPR000837">
    <property type="entry name" value="AP-1"/>
</dbReference>
<evidence type="ECO:0000256" key="2">
    <source>
        <dbReference type="ARBA" id="ARBA00006951"/>
    </source>
</evidence>
<keyword evidence="3" id="KW-0805">Transcription regulation</keyword>
<dbReference type="GO" id="GO:0000981">
    <property type="term" value="F:DNA-binding transcription factor activity, RNA polymerase II-specific"/>
    <property type="evidence" value="ECO:0007669"/>
    <property type="project" value="TreeGrafter"/>
</dbReference>
<comment type="similarity">
    <text evidence="2">Belongs to the bZIP family. C/EBP subfamily.</text>
</comment>
<organism evidence="9 10">
    <name type="scientific">Ascaris lumbricoides</name>
    <name type="common">Giant roundworm</name>
    <dbReference type="NCBI Taxonomy" id="6252"/>
    <lineage>
        <taxon>Eukaryota</taxon>
        <taxon>Metazoa</taxon>
        <taxon>Ecdysozoa</taxon>
        <taxon>Nematoda</taxon>
        <taxon>Chromadorea</taxon>
        <taxon>Rhabditida</taxon>
        <taxon>Spirurina</taxon>
        <taxon>Ascaridomorpha</taxon>
        <taxon>Ascaridoidea</taxon>
        <taxon>Ascarididae</taxon>
        <taxon>Ascaris</taxon>
    </lineage>
</organism>
<keyword evidence="4" id="KW-0238">DNA-binding</keyword>
<dbReference type="InterPro" id="IPR004827">
    <property type="entry name" value="bZIP"/>
</dbReference>
<feature type="compositionally biased region" description="Basic and acidic residues" evidence="7">
    <location>
        <begin position="97"/>
        <end position="109"/>
    </location>
</feature>
<dbReference type="SMART" id="SM00338">
    <property type="entry name" value="BRLZ"/>
    <property type="match status" value="1"/>
</dbReference>
<protein>
    <submittedName>
        <fullName evidence="10">BZIP domain-containing protein</fullName>
    </submittedName>
</protein>
<evidence type="ECO:0000256" key="4">
    <source>
        <dbReference type="ARBA" id="ARBA00023125"/>
    </source>
</evidence>
<dbReference type="GO" id="GO:0005634">
    <property type="term" value="C:nucleus"/>
    <property type="evidence" value="ECO:0007669"/>
    <property type="project" value="UniProtKB-SubCell"/>
</dbReference>
<evidence type="ECO:0000256" key="3">
    <source>
        <dbReference type="ARBA" id="ARBA00023015"/>
    </source>
</evidence>
<evidence type="ECO:0000259" key="8">
    <source>
        <dbReference type="PROSITE" id="PS50217"/>
    </source>
</evidence>